<name>A0ABM1M057_NICVS</name>
<dbReference type="Proteomes" id="UP000695000">
    <property type="component" value="Unplaced"/>
</dbReference>
<organism evidence="3 4">
    <name type="scientific">Nicrophorus vespilloides</name>
    <name type="common">Boreal carrion beetle</name>
    <dbReference type="NCBI Taxonomy" id="110193"/>
    <lineage>
        <taxon>Eukaryota</taxon>
        <taxon>Metazoa</taxon>
        <taxon>Ecdysozoa</taxon>
        <taxon>Arthropoda</taxon>
        <taxon>Hexapoda</taxon>
        <taxon>Insecta</taxon>
        <taxon>Pterygota</taxon>
        <taxon>Neoptera</taxon>
        <taxon>Endopterygota</taxon>
        <taxon>Coleoptera</taxon>
        <taxon>Polyphaga</taxon>
        <taxon>Staphyliniformia</taxon>
        <taxon>Silphidae</taxon>
        <taxon>Nicrophorinae</taxon>
        <taxon>Nicrophorus</taxon>
    </lineage>
</organism>
<keyword evidence="4" id="KW-0808">Transferase</keyword>
<accession>A0ABM1M057</accession>
<dbReference type="Gene3D" id="1.10.510.10">
    <property type="entry name" value="Transferase(Phosphotransferase) domain 1"/>
    <property type="match status" value="1"/>
</dbReference>
<dbReference type="PANTHER" id="PTHR44329">
    <property type="entry name" value="SERINE/THREONINE-PROTEIN KINASE TNNI3K-RELATED"/>
    <property type="match status" value="1"/>
</dbReference>
<dbReference type="InterPro" id="IPR011009">
    <property type="entry name" value="Kinase-like_dom_sf"/>
</dbReference>
<dbReference type="InterPro" id="IPR000719">
    <property type="entry name" value="Prot_kinase_dom"/>
</dbReference>
<feature type="compositionally biased region" description="Acidic residues" evidence="1">
    <location>
        <begin position="47"/>
        <end position="56"/>
    </location>
</feature>
<dbReference type="InterPro" id="IPR051681">
    <property type="entry name" value="Ser/Thr_Kinases-Pseudokinases"/>
</dbReference>
<dbReference type="PROSITE" id="PS00108">
    <property type="entry name" value="PROTEIN_KINASE_ST"/>
    <property type="match status" value="1"/>
</dbReference>
<feature type="compositionally biased region" description="Low complexity" evidence="1">
    <location>
        <begin position="886"/>
        <end position="903"/>
    </location>
</feature>
<dbReference type="SUPFAM" id="SSF56112">
    <property type="entry name" value="Protein kinase-like (PK-like)"/>
    <property type="match status" value="1"/>
</dbReference>
<feature type="region of interest" description="Disordered" evidence="1">
    <location>
        <begin position="879"/>
        <end position="935"/>
    </location>
</feature>
<dbReference type="PRINTS" id="PR00109">
    <property type="entry name" value="TYRKINASE"/>
</dbReference>
<evidence type="ECO:0000256" key="1">
    <source>
        <dbReference type="SAM" id="MobiDB-lite"/>
    </source>
</evidence>
<keyword evidence="3" id="KW-1185">Reference proteome</keyword>
<sequence length="950" mass="107177">MWDDSTDRQQHKKMHTPEGTLERRVQAHPHFHTAPARESSRRRDEGQEHDDEEEDDHQQHHHHHVISMPNYTDQFTNDSMLCIQDELGQLNLNNNLNGGGGGGGGVGVEGGENADHHQHRPVVPLTISVPGAAQGYDSSSPDTPQTARKQGWMQGIFGCLQPVLSIIGKSGTNEIKGNQDSSADTFEIPFEQITDLQWLGCGGQGIVFYGLYKNEPVAVKKVHDIKDTDIKNLRKLNHPNIVKFKGVCTQSPCYCIVMEYCPYGPLYDLLKNQDQSVTPARIVLWAKQIANGMQYLHSHKIIHRDLKSPNVLIGENEVIKISDFGTSRTWNEVSTKMTFAGTVAWMAPEAITESTCSEKVDIWSFGVVLWELLTCEIPYKDMEQNAIIFMVGCGKLRPPIPSSCPAGYKLIMEMCWKLNPKQRPSFKLICNHLEIASVEILSVYKEELFFKTQETWKEEIRSKIAQFKGQQENAQSFMKQLIKTRETELNHIRDIKILYDRKIEMVNQIYCEALLLKQQMQECWKREQQQQQGKRRLVQQPVMKKLERRKCNNHHNQQNNNSTTPTSPECSLTSPDTPHIPSPKAPFYAQLNTANQPESTLQQNGGCSGSGKTRKRHYRNNSGSPRSCGCSNLHLVNTETQTDHMELSETDLSPNGCYPPAESLLLGQMPQRVILQECRRNGSDDDDDDDDEERTNGNCVQLHYLAQHSEPEVQVFTRVESRCASPDDVDTGCDVTTTTTDTVNSNSTFAPTRDNYSDEDNLETLRRKVSAVTEIISATNGNIFDNGNVSEDIQEAIRKRRCSESRSSCHDNVVVDATNDSFTDEEGEVGEYNMSLRRRSKLGKEVIKISVARRPIYPGRRSSRYKHRLNNQIQREVIAASDEGNTSEYSNPPSSKSSTLESNPGGRTPMVSLKRANSDEPTLNSSDSESEENLTIATQLCYDSNKLEKV</sequence>
<dbReference type="InterPro" id="IPR001245">
    <property type="entry name" value="Ser-Thr/Tyr_kinase_cat_dom"/>
</dbReference>
<evidence type="ECO:0000259" key="2">
    <source>
        <dbReference type="PROSITE" id="PS50011"/>
    </source>
</evidence>
<feature type="domain" description="Protein kinase" evidence="2">
    <location>
        <begin position="193"/>
        <end position="435"/>
    </location>
</feature>
<evidence type="ECO:0000313" key="3">
    <source>
        <dbReference type="Proteomes" id="UP000695000"/>
    </source>
</evidence>
<keyword evidence="4" id="KW-0418">Kinase</keyword>
<dbReference type="SMART" id="SM00220">
    <property type="entry name" value="S_TKc"/>
    <property type="match status" value="1"/>
</dbReference>
<dbReference type="Pfam" id="PF07714">
    <property type="entry name" value="PK_Tyr_Ser-Thr"/>
    <property type="match status" value="1"/>
</dbReference>
<protein>
    <submittedName>
        <fullName evidence="4">Mitogen-activated protein kinase kinase kinase 12 isoform X1</fullName>
    </submittedName>
</protein>
<feature type="compositionally biased region" description="Polar residues" evidence="1">
    <location>
        <begin position="590"/>
        <end position="605"/>
    </location>
</feature>
<dbReference type="Gene3D" id="3.30.200.20">
    <property type="entry name" value="Phosphorylase Kinase, domain 1"/>
    <property type="match status" value="1"/>
</dbReference>
<feature type="region of interest" description="Disordered" evidence="1">
    <location>
        <begin position="1"/>
        <end position="63"/>
    </location>
</feature>
<dbReference type="GeneID" id="108556382"/>
<gene>
    <name evidence="4" type="primary">LOC108556382</name>
</gene>
<dbReference type="GO" id="GO:0016301">
    <property type="term" value="F:kinase activity"/>
    <property type="evidence" value="ECO:0007669"/>
    <property type="project" value="UniProtKB-KW"/>
</dbReference>
<evidence type="ECO:0000313" key="4">
    <source>
        <dbReference type="RefSeq" id="XP_017767957.1"/>
    </source>
</evidence>
<dbReference type="PROSITE" id="PS50011">
    <property type="entry name" value="PROTEIN_KINASE_DOM"/>
    <property type="match status" value="1"/>
</dbReference>
<dbReference type="InterPro" id="IPR008271">
    <property type="entry name" value="Ser/Thr_kinase_AS"/>
</dbReference>
<dbReference type="PANTHER" id="PTHR44329:SF304">
    <property type="entry name" value="MITOGEN-ACTIVATED PROTEIN KINASE KINASE KINASE 13-LIKE ISOFORM X1"/>
    <property type="match status" value="1"/>
</dbReference>
<feature type="region of interest" description="Disordered" evidence="1">
    <location>
        <begin position="549"/>
        <end position="625"/>
    </location>
</feature>
<proteinExistence type="predicted"/>
<dbReference type="RefSeq" id="XP_017767957.1">
    <property type="nucleotide sequence ID" value="XM_017912468.1"/>
</dbReference>
<feature type="compositionally biased region" description="Polar residues" evidence="1">
    <location>
        <begin position="562"/>
        <end position="576"/>
    </location>
</feature>
<reference evidence="4" key="1">
    <citation type="submission" date="2025-08" db="UniProtKB">
        <authorList>
            <consortium name="RefSeq"/>
        </authorList>
    </citation>
    <scope>IDENTIFICATION</scope>
    <source>
        <tissue evidence="4">Whole Larva</tissue>
    </source>
</reference>